<dbReference type="SMART" id="SM00345">
    <property type="entry name" value="HTH_GNTR"/>
    <property type="match status" value="1"/>
</dbReference>
<dbReference type="SMART" id="SM00895">
    <property type="entry name" value="FCD"/>
    <property type="match status" value="1"/>
</dbReference>
<dbReference type="EMBL" id="FOMS01000007">
    <property type="protein sequence ID" value="SFE23486.1"/>
    <property type="molecule type" value="Genomic_DNA"/>
</dbReference>
<dbReference type="Pfam" id="PF00392">
    <property type="entry name" value="GntR"/>
    <property type="match status" value="1"/>
</dbReference>
<dbReference type="GO" id="GO:0003700">
    <property type="term" value="F:DNA-binding transcription factor activity"/>
    <property type="evidence" value="ECO:0007669"/>
    <property type="project" value="InterPro"/>
</dbReference>
<evidence type="ECO:0000259" key="4">
    <source>
        <dbReference type="PROSITE" id="PS50949"/>
    </source>
</evidence>
<dbReference type="SUPFAM" id="SSF46785">
    <property type="entry name" value="Winged helix' DNA-binding domain"/>
    <property type="match status" value="1"/>
</dbReference>
<dbReference type="GO" id="GO:0003677">
    <property type="term" value="F:DNA binding"/>
    <property type="evidence" value="ECO:0007669"/>
    <property type="project" value="UniProtKB-KW"/>
</dbReference>
<dbReference type="InterPro" id="IPR000524">
    <property type="entry name" value="Tscrpt_reg_HTH_GntR"/>
</dbReference>
<reference evidence="5 6" key="1">
    <citation type="submission" date="2016-10" db="EMBL/GenBank/DDBJ databases">
        <authorList>
            <person name="Varghese N."/>
            <person name="Submissions S."/>
        </authorList>
    </citation>
    <scope>NUCLEOTIDE SEQUENCE [LARGE SCALE GENOMIC DNA]</scope>
    <source>
        <strain evidence="6">YIM D21,KCTC 23444,ACCC 10710</strain>
    </source>
</reference>
<dbReference type="InterPro" id="IPR008920">
    <property type="entry name" value="TF_FadR/GntR_C"/>
</dbReference>
<evidence type="ECO:0000256" key="1">
    <source>
        <dbReference type="ARBA" id="ARBA00023015"/>
    </source>
</evidence>
<organism evidence="5 6">
    <name type="scientific">Roseivivax sediminis</name>
    <dbReference type="NCBI Taxonomy" id="936889"/>
    <lineage>
        <taxon>Bacteria</taxon>
        <taxon>Pseudomonadati</taxon>
        <taxon>Pseudomonadota</taxon>
        <taxon>Alphaproteobacteria</taxon>
        <taxon>Rhodobacterales</taxon>
        <taxon>Roseobacteraceae</taxon>
        <taxon>Roseivivax</taxon>
    </lineage>
</organism>
<evidence type="ECO:0000313" key="6">
    <source>
        <dbReference type="Proteomes" id="UP000325289"/>
    </source>
</evidence>
<sequence length="249" mass="26921">MTDLLRTALDGGGVRNSHALVVEGLGHGMVAGQYPEGSLLPNDEELAKTFGVSRTVLREAMKTLAAKGMIEPRSRVGTRVKPRRAWNLFDQQVLAWHLDGDVSPDFLAQLFEMRLSFEPFAAGLAAERAGPEALAALYAQCDAMAEAKDERAFALADLEFHRCVHEAAANAFFHTVITLIEAAMLVALRLSSPAADPGSKAGSAQRHRDIADVIAAGKRREAEMAMAAVIEEGWDRISRNPVRSARSST</sequence>
<evidence type="ECO:0000313" key="5">
    <source>
        <dbReference type="EMBL" id="SFE23486.1"/>
    </source>
</evidence>
<keyword evidence="2 5" id="KW-0238">DNA-binding</keyword>
<dbReference type="Gene3D" id="1.10.10.10">
    <property type="entry name" value="Winged helix-like DNA-binding domain superfamily/Winged helix DNA-binding domain"/>
    <property type="match status" value="1"/>
</dbReference>
<dbReference type="InterPro" id="IPR036388">
    <property type="entry name" value="WH-like_DNA-bd_sf"/>
</dbReference>
<evidence type="ECO:0000256" key="3">
    <source>
        <dbReference type="ARBA" id="ARBA00023163"/>
    </source>
</evidence>
<feature type="domain" description="HTH gntR-type" evidence="4">
    <location>
        <begin position="15"/>
        <end position="83"/>
    </location>
</feature>
<dbReference type="Pfam" id="PF07729">
    <property type="entry name" value="FCD"/>
    <property type="match status" value="1"/>
</dbReference>
<dbReference type="Proteomes" id="UP000325289">
    <property type="component" value="Unassembled WGS sequence"/>
</dbReference>
<dbReference type="CDD" id="cd07377">
    <property type="entry name" value="WHTH_GntR"/>
    <property type="match status" value="1"/>
</dbReference>
<evidence type="ECO:0000256" key="2">
    <source>
        <dbReference type="ARBA" id="ARBA00023125"/>
    </source>
</evidence>
<name>A0A1I1YV98_9RHOB</name>
<dbReference type="OrthoDB" id="9028214at2"/>
<dbReference type="SUPFAM" id="SSF48008">
    <property type="entry name" value="GntR ligand-binding domain-like"/>
    <property type="match status" value="1"/>
</dbReference>
<dbReference type="PANTHER" id="PTHR43537:SF44">
    <property type="entry name" value="GNTR FAMILY REGULATORY PROTEIN"/>
    <property type="match status" value="1"/>
</dbReference>
<dbReference type="Gene3D" id="1.20.120.530">
    <property type="entry name" value="GntR ligand-binding domain-like"/>
    <property type="match status" value="1"/>
</dbReference>
<keyword evidence="1" id="KW-0805">Transcription regulation</keyword>
<dbReference type="AlphaFoldDB" id="A0A1I1YV98"/>
<gene>
    <name evidence="5" type="ORF">SAMN04515678_107233</name>
</gene>
<dbReference type="PANTHER" id="PTHR43537">
    <property type="entry name" value="TRANSCRIPTIONAL REGULATOR, GNTR FAMILY"/>
    <property type="match status" value="1"/>
</dbReference>
<dbReference type="RefSeq" id="WP_149756337.1">
    <property type="nucleotide sequence ID" value="NZ_FOMS01000007.1"/>
</dbReference>
<accession>A0A1I1YV98</accession>
<dbReference type="InterPro" id="IPR036390">
    <property type="entry name" value="WH_DNA-bd_sf"/>
</dbReference>
<keyword evidence="6" id="KW-1185">Reference proteome</keyword>
<proteinExistence type="predicted"/>
<dbReference type="PROSITE" id="PS50949">
    <property type="entry name" value="HTH_GNTR"/>
    <property type="match status" value="1"/>
</dbReference>
<dbReference type="InterPro" id="IPR011711">
    <property type="entry name" value="GntR_C"/>
</dbReference>
<keyword evidence="3" id="KW-0804">Transcription</keyword>
<dbReference type="PRINTS" id="PR00035">
    <property type="entry name" value="HTHGNTR"/>
</dbReference>
<protein>
    <submittedName>
        <fullName evidence="5">DNA-binding transcriptional regulator, FadR family</fullName>
    </submittedName>
</protein>